<protein>
    <submittedName>
        <fullName evidence="3">Signal transducer regulating beta-lactamase production, contains metallopeptidase domain</fullName>
    </submittedName>
</protein>
<dbReference type="CDD" id="cd07341">
    <property type="entry name" value="M56_BlaR1_MecR1_like"/>
    <property type="match status" value="1"/>
</dbReference>
<dbReference type="Proteomes" id="UP000184436">
    <property type="component" value="Unassembled WGS sequence"/>
</dbReference>
<dbReference type="PANTHER" id="PTHR34978">
    <property type="entry name" value="POSSIBLE SENSOR-TRANSDUCER PROTEIN BLAR"/>
    <property type="match status" value="1"/>
</dbReference>
<dbReference type="PANTHER" id="PTHR34978:SF3">
    <property type="entry name" value="SLR0241 PROTEIN"/>
    <property type="match status" value="1"/>
</dbReference>
<keyword evidence="1" id="KW-1133">Transmembrane helix</keyword>
<gene>
    <name evidence="3" type="ORF">SAMN05444349_11075</name>
</gene>
<dbReference type="EMBL" id="FQVD01000010">
    <property type="protein sequence ID" value="SHF04025.1"/>
    <property type="molecule type" value="Genomic_DNA"/>
</dbReference>
<dbReference type="InterPro" id="IPR052173">
    <property type="entry name" value="Beta-lactam_resp_regulator"/>
</dbReference>
<dbReference type="Pfam" id="PF05569">
    <property type="entry name" value="Peptidase_M56"/>
    <property type="match status" value="1"/>
</dbReference>
<feature type="transmembrane region" description="Helical" evidence="1">
    <location>
        <begin position="275"/>
        <end position="295"/>
    </location>
</feature>
<feature type="transmembrane region" description="Helical" evidence="1">
    <location>
        <begin position="185"/>
        <end position="204"/>
    </location>
</feature>
<evidence type="ECO:0000259" key="2">
    <source>
        <dbReference type="Pfam" id="PF05569"/>
    </source>
</evidence>
<feature type="transmembrane region" description="Helical" evidence="1">
    <location>
        <begin position="93"/>
        <end position="114"/>
    </location>
</feature>
<dbReference type="InterPro" id="IPR008756">
    <property type="entry name" value="Peptidase_M56"/>
</dbReference>
<organism evidence="3 4">
    <name type="scientific">Bacteroides faecichinchillae</name>
    <dbReference type="NCBI Taxonomy" id="871325"/>
    <lineage>
        <taxon>Bacteria</taxon>
        <taxon>Pseudomonadati</taxon>
        <taxon>Bacteroidota</taxon>
        <taxon>Bacteroidia</taxon>
        <taxon>Bacteroidales</taxon>
        <taxon>Bacteroidaceae</taxon>
        <taxon>Bacteroides</taxon>
    </lineage>
</organism>
<feature type="transmembrane region" description="Helical" evidence="1">
    <location>
        <begin position="6"/>
        <end position="22"/>
    </location>
</feature>
<name>A0A1M4YE61_9BACE</name>
<dbReference type="AlphaFoldDB" id="A0A1M4YE61"/>
<dbReference type="STRING" id="871325.SAMN05444349_11075"/>
<keyword evidence="1" id="KW-0812">Transmembrane</keyword>
<keyword evidence="1" id="KW-0472">Membrane</keyword>
<evidence type="ECO:0000256" key="1">
    <source>
        <dbReference type="SAM" id="Phobius"/>
    </source>
</evidence>
<keyword evidence="4" id="KW-1185">Reference proteome</keyword>
<accession>A0A1M4YE61</accession>
<dbReference type="OrthoDB" id="9814002at2"/>
<evidence type="ECO:0000313" key="3">
    <source>
        <dbReference type="EMBL" id="SHF04025.1"/>
    </source>
</evidence>
<proteinExistence type="predicted"/>
<feature type="transmembrane region" description="Helical" evidence="1">
    <location>
        <begin position="34"/>
        <end position="54"/>
    </location>
</feature>
<sequence>MILYLVKSISCALFFLIVYHYLIEKDKMLKFKRFFLLGILVFSLVIPFVGVPQIQESFPPVEEVVSTYIVAIPDNSVESANIQQQPAKISFSWIYILGGVYLLGVFTLLLRFIANLSNLIKMTKDHPIISKHGNVKIIVEDGLKASFSFLNYIFISKNDYLDKNVRNEILIHELIHVKQKHSADVLFVELLIVFFWFNPALYLYRRAIKLNHEFLADEGVINSTGDIPAYQMLLIDRATYPRVCSLASSLTYLITKKRLIMMVKTTSKRTFLFKLIVLIPAFLIAGSIFSAKMIAGTNVDIPMDIIIDQSVSTEDNVIIVPGSGVSQEKMEEYSRIVTKYVGEVTDEKISWKSFDISKEDELILYPTYIQMTNEQRNKQLIGFESPFTVLKLRCPNNDELRGCLKKDNIWVDGILVDNNTANSYNRKNIVFFLTSNNTNKSYLWTKKGYEAYMNQYEKQVPLDELLKLPTKKWFRIGYFNKSHSMK</sequence>
<reference evidence="3 4" key="1">
    <citation type="submission" date="2016-11" db="EMBL/GenBank/DDBJ databases">
        <authorList>
            <person name="Jaros S."/>
            <person name="Januszkiewicz K."/>
            <person name="Wedrychowicz H."/>
        </authorList>
    </citation>
    <scope>NUCLEOTIDE SEQUENCE [LARGE SCALE GENOMIC DNA]</scope>
    <source>
        <strain evidence="3 4">DSM 26883</strain>
    </source>
</reference>
<evidence type="ECO:0000313" key="4">
    <source>
        <dbReference type="Proteomes" id="UP000184436"/>
    </source>
</evidence>
<feature type="transmembrane region" description="Helical" evidence="1">
    <location>
        <begin position="238"/>
        <end position="255"/>
    </location>
</feature>
<feature type="domain" description="Peptidase M56" evidence="2">
    <location>
        <begin position="115"/>
        <end position="243"/>
    </location>
</feature>